<dbReference type="FunFam" id="1.10.420.10:FF:000001">
    <property type="entry name" value="Peroxidase"/>
    <property type="match status" value="1"/>
</dbReference>
<evidence type="ECO:0000256" key="13">
    <source>
        <dbReference type="RuleBase" id="RU362060"/>
    </source>
</evidence>
<accession>A0ABD3HVS1</accession>
<dbReference type="PANTHER" id="PTHR31517">
    <property type="match status" value="1"/>
</dbReference>
<keyword evidence="7 12" id="KW-1015">Disulfide bond</keyword>
<comment type="subcellular location">
    <subcellularLocation>
        <location evidence="13">Secreted</location>
    </subcellularLocation>
</comment>
<dbReference type="GO" id="GO:0020037">
    <property type="term" value="F:heme binding"/>
    <property type="evidence" value="ECO:0007669"/>
    <property type="project" value="UniProtKB-UniRule"/>
</dbReference>
<reference evidence="15 16" key="1">
    <citation type="submission" date="2024-09" db="EMBL/GenBank/DDBJ databases">
        <title>Chromosome-scale assembly of Riccia sorocarpa.</title>
        <authorList>
            <person name="Paukszto L."/>
        </authorList>
    </citation>
    <scope>NUCLEOTIDE SEQUENCE [LARGE SCALE GENOMIC DNA]</scope>
    <source>
        <strain evidence="15">LP-2024</strain>
        <tissue evidence="15">Aerial parts of the thallus</tissue>
    </source>
</reference>
<feature type="signal peptide" evidence="13">
    <location>
        <begin position="1"/>
        <end position="24"/>
    </location>
</feature>
<evidence type="ECO:0000256" key="7">
    <source>
        <dbReference type="ARBA" id="ARBA00023157"/>
    </source>
</evidence>
<feature type="binding site" evidence="10">
    <location>
        <position position="81"/>
    </location>
    <ligand>
        <name>Ca(2+)</name>
        <dbReference type="ChEBI" id="CHEBI:29108"/>
        <label>1</label>
    </ligand>
</feature>
<feature type="binding site" evidence="10">
    <location>
        <position position="83"/>
    </location>
    <ligand>
        <name>Ca(2+)</name>
        <dbReference type="ChEBI" id="CHEBI:29108"/>
        <label>1</label>
    </ligand>
</feature>
<feature type="domain" description="Plant heme peroxidase family profile" evidence="14">
    <location>
        <begin position="36"/>
        <end position="332"/>
    </location>
</feature>
<feature type="disulfide bond" evidence="12">
    <location>
        <begin position="207"/>
        <end position="239"/>
    </location>
</feature>
<dbReference type="GO" id="GO:0042744">
    <property type="term" value="P:hydrogen peroxide catabolic process"/>
    <property type="evidence" value="ECO:0007669"/>
    <property type="project" value="UniProtKB-KW"/>
</dbReference>
<evidence type="ECO:0000256" key="11">
    <source>
        <dbReference type="PIRSR" id="PIRSR600823-4"/>
    </source>
</evidence>
<comment type="similarity">
    <text evidence="13">Belongs to the peroxidase family. Classical plant (class III) peroxidase subfamily.</text>
</comment>
<comment type="catalytic activity">
    <reaction evidence="1 13">
        <text>2 a phenolic donor + H2O2 = 2 a phenolic radical donor + 2 H2O</text>
        <dbReference type="Rhea" id="RHEA:56136"/>
        <dbReference type="ChEBI" id="CHEBI:15377"/>
        <dbReference type="ChEBI" id="CHEBI:16240"/>
        <dbReference type="ChEBI" id="CHEBI:139520"/>
        <dbReference type="ChEBI" id="CHEBI:139521"/>
        <dbReference type="EC" id="1.11.1.7"/>
    </reaction>
</comment>
<dbReference type="AlphaFoldDB" id="A0ABD3HVS1"/>
<evidence type="ECO:0000256" key="10">
    <source>
        <dbReference type="PIRSR" id="PIRSR600823-3"/>
    </source>
</evidence>
<evidence type="ECO:0000256" key="5">
    <source>
        <dbReference type="ARBA" id="ARBA00023002"/>
    </source>
</evidence>
<feature type="disulfide bond" evidence="12">
    <location>
        <begin position="79"/>
        <end position="84"/>
    </location>
</feature>
<feature type="binding site" evidence="10">
    <location>
        <position position="78"/>
    </location>
    <ligand>
        <name>Ca(2+)</name>
        <dbReference type="ChEBI" id="CHEBI:29108"/>
        <label>1</label>
    </ligand>
</feature>
<evidence type="ECO:0000259" key="14">
    <source>
        <dbReference type="PROSITE" id="PS50873"/>
    </source>
</evidence>
<feature type="binding site" evidence="10">
    <location>
        <position position="85"/>
    </location>
    <ligand>
        <name>Ca(2+)</name>
        <dbReference type="ChEBI" id="CHEBI:29108"/>
        <label>1</label>
    </ligand>
</feature>
<keyword evidence="16" id="KW-1185">Reference proteome</keyword>
<dbReference type="InterPro" id="IPR002016">
    <property type="entry name" value="Haem_peroxidase"/>
</dbReference>
<dbReference type="InterPro" id="IPR000823">
    <property type="entry name" value="Peroxidase_pln"/>
</dbReference>
<dbReference type="GO" id="GO:0140825">
    <property type="term" value="F:lactoperoxidase activity"/>
    <property type="evidence" value="ECO:0007669"/>
    <property type="project" value="UniProtKB-EC"/>
</dbReference>
<comment type="caution">
    <text evidence="15">The sequence shown here is derived from an EMBL/GenBank/DDBJ whole genome shotgun (WGS) entry which is preliminary data.</text>
</comment>
<keyword evidence="13" id="KW-0732">Signal</keyword>
<feature type="binding site" evidence="10">
    <location>
        <position position="87"/>
    </location>
    <ligand>
        <name>Ca(2+)</name>
        <dbReference type="ChEBI" id="CHEBI:29108"/>
        <label>1</label>
    </ligand>
</feature>
<evidence type="ECO:0000256" key="8">
    <source>
        <dbReference type="PIRSR" id="PIRSR600823-1"/>
    </source>
</evidence>
<evidence type="ECO:0000313" key="16">
    <source>
        <dbReference type="Proteomes" id="UP001633002"/>
    </source>
</evidence>
<evidence type="ECO:0000256" key="3">
    <source>
        <dbReference type="ARBA" id="ARBA00022617"/>
    </source>
</evidence>
<feature type="binding site" evidence="9">
    <location>
        <position position="170"/>
    </location>
    <ligand>
        <name>substrate</name>
    </ligand>
</feature>
<keyword evidence="2 13" id="KW-0575">Peroxidase</keyword>
<evidence type="ECO:0000313" key="15">
    <source>
        <dbReference type="EMBL" id="KAL3694866.1"/>
    </source>
</evidence>
<dbReference type="PRINTS" id="PR00458">
    <property type="entry name" value="PEROXIDASE"/>
</dbReference>
<feature type="binding site" evidence="10">
    <location>
        <position position="255"/>
    </location>
    <ligand>
        <name>Ca(2+)</name>
        <dbReference type="ChEBI" id="CHEBI:29108"/>
        <label>2</label>
    </ligand>
</feature>
<dbReference type="CDD" id="cd00693">
    <property type="entry name" value="secretory_peroxidase"/>
    <property type="match status" value="1"/>
</dbReference>
<feature type="site" description="Transition state stabilizer" evidence="11">
    <location>
        <position position="73"/>
    </location>
</feature>
<dbReference type="PROSITE" id="PS50873">
    <property type="entry name" value="PEROXIDASE_4"/>
    <property type="match status" value="1"/>
</dbReference>
<evidence type="ECO:0000256" key="9">
    <source>
        <dbReference type="PIRSR" id="PIRSR600823-2"/>
    </source>
</evidence>
<evidence type="ECO:0000256" key="12">
    <source>
        <dbReference type="PIRSR" id="PIRSR600823-5"/>
    </source>
</evidence>
<feature type="binding site" evidence="10">
    <location>
        <position position="260"/>
    </location>
    <ligand>
        <name>Ca(2+)</name>
        <dbReference type="ChEBI" id="CHEBI:29108"/>
        <label>2</label>
    </ligand>
</feature>
<keyword evidence="5 13" id="KW-0560">Oxidoreductase</keyword>
<name>A0ABD3HVS1_9MARC</name>
<protein>
    <recommendedName>
        <fullName evidence="13">Peroxidase</fullName>
        <ecNumber evidence="13">1.11.1.7</ecNumber>
    </recommendedName>
</protein>
<dbReference type="PANTHER" id="PTHR31517:SF51">
    <property type="entry name" value="PEROXIDASE 55"/>
    <property type="match status" value="1"/>
</dbReference>
<dbReference type="Gene3D" id="1.10.520.10">
    <property type="match status" value="1"/>
</dbReference>
<dbReference type="InterPro" id="IPR033905">
    <property type="entry name" value="Secretory_peroxidase"/>
</dbReference>
<evidence type="ECO:0000256" key="4">
    <source>
        <dbReference type="ARBA" id="ARBA00022723"/>
    </source>
</evidence>
<evidence type="ECO:0000256" key="6">
    <source>
        <dbReference type="ARBA" id="ARBA00023004"/>
    </source>
</evidence>
<comment type="cofactor">
    <cofactor evidence="10 13">
        <name>heme b</name>
        <dbReference type="ChEBI" id="CHEBI:60344"/>
    </cofactor>
    <text evidence="10 13">Binds 1 heme b (iron(II)-protoporphyrin IX) group per subunit.</text>
</comment>
<feature type="binding site" evidence="10">
    <location>
        <position position="201"/>
    </location>
    <ligand>
        <name>Ca(2+)</name>
        <dbReference type="ChEBI" id="CHEBI:29108"/>
        <label>2</label>
    </ligand>
</feature>
<dbReference type="Pfam" id="PF00141">
    <property type="entry name" value="peroxidase"/>
    <property type="match status" value="1"/>
</dbReference>
<evidence type="ECO:0000256" key="1">
    <source>
        <dbReference type="ARBA" id="ARBA00000189"/>
    </source>
</evidence>
<proteinExistence type="inferred from homology"/>
<feature type="binding site" description="axial binding residue" evidence="10">
    <location>
        <position position="200"/>
    </location>
    <ligand>
        <name>heme b</name>
        <dbReference type="ChEBI" id="CHEBI:60344"/>
    </ligand>
    <ligandPart>
        <name>Fe</name>
        <dbReference type="ChEBI" id="CHEBI:18248"/>
    </ligandPart>
</feature>
<feature type="chain" id="PRO_5044528731" description="Peroxidase" evidence="13">
    <location>
        <begin position="25"/>
        <end position="333"/>
    </location>
</feature>
<comment type="function">
    <text evidence="13">Removal of H(2)O(2), oxidation of toxic reductants, biosynthesis and degradation of lignin, suberization, auxin catabolism, response to environmental stresses such as wounding, pathogen attack and oxidative stress.</text>
</comment>
<feature type="active site" description="Proton acceptor" evidence="8">
    <location>
        <position position="77"/>
    </location>
</feature>
<keyword evidence="13" id="KW-0964">Secreted</keyword>
<sequence length="333" mass="36576">MGLLQLRCLLLFAIVAFTGSAVHGDGLGRTLTSYNGLSESYYQYTCPQAEAVIQKAVFDELDKDVEPAPGVLRLQLHDCFVEGCDGSVLLDGPYSERTADANSALDGFEIIDIAKAAVEAACPGVVSCADVLAYAVRDSVLKMGGEYWEVEAGRKDGYISDAAQAELYLPSPHFNVTQLIDNFAKKGLSAEQMVILSGAHTVGSAHCDKFVNRLYNFNEQYYTDPTIDSVYAEYLKQQCPETYDNSTEVDNDAVTPDLFDSNYYVTLQENKGLFSSDQALLLDHRTHNAVKSLAKDHGKFTKKFGEAMRALAAVEVKTGDEGEIRKYCHEVNH</sequence>
<keyword evidence="6 10" id="KW-0408">Iron</keyword>
<feature type="disulfide bond" evidence="12">
    <location>
        <begin position="46"/>
        <end position="122"/>
    </location>
</feature>
<feature type="binding site" evidence="10">
    <location>
        <position position="96"/>
    </location>
    <ligand>
        <name>Ca(2+)</name>
        <dbReference type="ChEBI" id="CHEBI:29108"/>
        <label>1</label>
    </ligand>
</feature>
<gene>
    <name evidence="15" type="ORF">R1sor_008517</name>
</gene>
<dbReference type="InterPro" id="IPR010255">
    <property type="entry name" value="Haem_peroxidase_sf"/>
</dbReference>
<comment type="cofactor">
    <cofactor evidence="10 13">
        <name>Ca(2+)</name>
        <dbReference type="ChEBI" id="CHEBI:29108"/>
    </cofactor>
    <text evidence="10 13">Binds 2 calcium ions per subunit.</text>
</comment>
<dbReference type="GO" id="GO:0006979">
    <property type="term" value="P:response to oxidative stress"/>
    <property type="evidence" value="ECO:0007669"/>
    <property type="project" value="UniProtKB-UniRule"/>
</dbReference>
<feature type="disulfide bond" evidence="12">
    <location>
        <begin position="128"/>
        <end position="328"/>
    </location>
</feature>
<dbReference type="Proteomes" id="UP001633002">
    <property type="component" value="Unassembled WGS sequence"/>
</dbReference>
<dbReference type="PRINTS" id="PR00461">
    <property type="entry name" value="PLPEROXIDASE"/>
</dbReference>
<dbReference type="Gene3D" id="1.10.420.10">
    <property type="entry name" value="Peroxidase, domain 2"/>
    <property type="match status" value="1"/>
</dbReference>
<dbReference type="EMBL" id="JBJQOH010000003">
    <property type="protein sequence ID" value="KAL3694866.1"/>
    <property type="molecule type" value="Genomic_DNA"/>
</dbReference>
<keyword evidence="10 13" id="KW-0106">Calcium</keyword>
<keyword evidence="4 10" id="KW-0479">Metal-binding</keyword>
<dbReference type="GO" id="GO:0046872">
    <property type="term" value="F:metal ion binding"/>
    <property type="evidence" value="ECO:0007669"/>
    <property type="project" value="UniProtKB-UniRule"/>
</dbReference>
<evidence type="ECO:0000256" key="2">
    <source>
        <dbReference type="ARBA" id="ARBA00022559"/>
    </source>
</evidence>
<keyword evidence="3 13" id="KW-0349">Heme</keyword>
<keyword evidence="13" id="KW-0376">Hydrogen peroxide</keyword>
<dbReference type="SUPFAM" id="SSF48113">
    <property type="entry name" value="Heme-dependent peroxidases"/>
    <property type="match status" value="1"/>
</dbReference>
<organism evidence="15 16">
    <name type="scientific">Riccia sorocarpa</name>
    <dbReference type="NCBI Taxonomy" id="122646"/>
    <lineage>
        <taxon>Eukaryota</taxon>
        <taxon>Viridiplantae</taxon>
        <taxon>Streptophyta</taxon>
        <taxon>Embryophyta</taxon>
        <taxon>Marchantiophyta</taxon>
        <taxon>Marchantiopsida</taxon>
        <taxon>Marchantiidae</taxon>
        <taxon>Marchantiales</taxon>
        <taxon>Ricciaceae</taxon>
        <taxon>Riccia</taxon>
    </lineage>
</organism>
<dbReference type="GO" id="GO:0005576">
    <property type="term" value="C:extracellular region"/>
    <property type="evidence" value="ECO:0007669"/>
    <property type="project" value="UniProtKB-SubCell"/>
</dbReference>
<feature type="binding site" evidence="10">
    <location>
        <position position="252"/>
    </location>
    <ligand>
        <name>Ca(2+)</name>
        <dbReference type="ChEBI" id="CHEBI:29108"/>
        <label>2</label>
    </ligand>
</feature>
<dbReference type="EC" id="1.11.1.7" evidence="13"/>